<protein>
    <submittedName>
        <fullName evidence="1">Uncharacterized protein</fullName>
    </submittedName>
</protein>
<sequence length="38" mass="4043">MTFPATAFEEVAEYERYSLDDLTSACATGSTPSPPDAT</sequence>
<accession>A0A2T0MY99</accession>
<evidence type="ECO:0000313" key="1">
    <source>
        <dbReference type="EMBL" id="PRX64224.1"/>
    </source>
</evidence>
<reference evidence="1 2" key="1">
    <citation type="submission" date="2018-03" db="EMBL/GenBank/DDBJ databases">
        <title>Genomic Encyclopedia of Type Strains, Phase III (KMG-III): the genomes of soil and plant-associated and newly described type strains.</title>
        <authorList>
            <person name="Whitman W."/>
        </authorList>
    </citation>
    <scope>NUCLEOTIDE SEQUENCE [LARGE SCALE GENOMIC DNA]</scope>
    <source>
        <strain evidence="1 2">CGMCC 4.7104</strain>
    </source>
</reference>
<name>A0A2T0MY99_9ACTN</name>
<proteinExistence type="predicted"/>
<dbReference type="AlphaFoldDB" id="A0A2T0MY99"/>
<evidence type="ECO:0000313" key="2">
    <source>
        <dbReference type="Proteomes" id="UP000238312"/>
    </source>
</evidence>
<gene>
    <name evidence="1" type="ORF">B0I32_109152</name>
</gene>
<comment type="caution">
    <text evidence="1">The sequence shown here is derived from an EMBL/GenBank/DDBJ whole genome shotgun (WGS) entry which is preliminary data.</text>
</comment>
<keyword evidence="2" id="KW-1185">Reference proteome</keyword>
<dbReference type="Proteomes" id="UP000238312">
    <property type="component" value="Unassembled WGS sequence"/>
</dbReference>
<organism evidence="1 2">
    <name type="scientific">Nonomuraea fuscirosea</name>
    <dbReference type="NCBI Taxonomy" id="1291556"/>
    <lineage>
        <taxon>Bacteria</taxon>
        <taxon>Bacillati</taxon>
        <taxon>Actinomycetota</taxon>
        <taxon>Actinomycetes</taxon>
        <taxon>Streptosporangiales</taxon>
        <taxon>Streptosporangiaceae</taxon>
        <taxon>Nonomuraea</taxon>
    </lineage>
</organism>
<dbReference type="EMBL" id="PVNG01000009">
    <property type="protein sequence ID" value="PRX64224.1"/>
    <property type="molecule type" value="Genomic_DNA"/>
</dbReference>